<feature type="transmembrane region" description="Helical" evidence="1">
    <location>
        <begin position="108"/>
        <end position="129"/>
    </location>
</feature>
<dbReference type="OrthoDB" id="1448441at2"/>
<evidence type="ECO:0000256" key="1">
    <source>
        <dbReference type="SAM" id="Phobius"/>
    </source>
</evidence>
<feature type="transmembrane region" description="Helical" evidence="1">
    <location>
        <begin position="73"/>
        <end position="96"/>
    </location>
</feature>
<evidence type="ECO:0008006" key="4">
    <source>
        <dbReference type="Google" id="ProtNLM"/>
    </source>
</evidence>
<sequence length="133" mass="15846">MNPAFKSRQLSFLIQNIAVTLILFGIHSYLLYHFAENINYIIPLWQVYVFHFVVTTLLYSVINFQYSRGKTEIFNIFMGFTFLKMILAIVFLLPVLLSDTEHKQPDVFNFFIPYFLYLFFEVFSLTSFLQKKP</sequence>
<organism evidence="2 3">
    <name type="scientific">Xanthomarina spongicola</name>
    <dbReference type="NCBI Taxonomy" id="570520"/>
    <lineage>
        <taxon>Bacteria</taxon>
        <taxon>Pseudomonadati</taxon>
        <taxon>Bacteroidota</taxon>
        <taxon>Flavobacteriia</taxon>
        <taxon>Flavobacteriales</taxon>
        <taxon>Flavobacteriaceae</taxon>
        <taxon>Xanthomarina</taxon>
    </lineage>
</organism>
<dbReference type="Proteomes" id="UP000245430">
    <property type="component" value="Unassembled WGS sequence"/>
</dbReference>
<proteinExistence type="predicted"/>
<name>A0A316DS09_9FLAO</name>
<dbReference type="RefSeq" id="WP_109680873.1">
    <property type="nucleotide sequence ID" value="NZ_QGGP01000001.1"/>
</dbReference>
<evidence type="ECO:0000313" key="2">
    <source>
        <dbReference type="EMBL" id="PWK20606.1"/>
    </source>
</evidence>
<keyword evidence="3" id="KW-1185">Reference proteome</keyword>
<feature type="transmembrane region" description="Helical" evidence="1">
    <location>
        <begin position="38"/>
        <end position="61"/>
    </location>
</feature>
<reference evidence="2 3" key="1">
    <citation type="submission" date="2018-05" db="EMBL/GenBank/DDBJ databases">
        <title>Genomic Encyclopedia of Archaeal and Bacterial Type Strains, Phase II (KMG-II): from individual species to whole genera.</title>
        <authorList>
            <person name="Goeker M."/>
        </authorList>
    </citation>
    <scope>NUCLEOTIDE SEQUENCE [LARGE SCALE GENOMIC DNA]</scope>
    <source>
        <strain evidence="2 3">DSM 22637</strain>
    </source>
</reference>
<dbReference type="EMBL" id="QGGP01000001">
    <property type="protein sequence ID" value="PWK20606.1"/>
    <property type="molecule type" value="Genomic_DNA"/>
</dbReference>
<keyword evidence="1" id="KW-0472">Membrane</keyword>
<evidence type="ECO:0000313" key="3">
    <source>
        <dbReference type="Proteomes" id="UP000245430"/>
    </source>
</evidence>
<protein>
    <recommendedName>
        <fullName evidence="4">ATP synthase protein I</fullName>
    </recommendedName>
</protein>
<feature type="transmembrane region" description="Helical" evidence="1">
    <location>
        <begin position="12"/>
        <end position="32"/>
    </location>
</feature>
<dbReference type="AlphaFoldDB" id="A0A316DS09"/>
<accession>A0A316DS09</accession>
<comment type="caution">
    <text evidence="2">The sequence shown here is derived from an EMBL/GenBank/DDBJ whole genome shotgun (WGS) entry which is preliminary data.</text>
</comment>
<gene>
    <name evidence="2" type="ORF">LX78_00308</name>
</gene>
<keyword evidence="1" id="KW-0812">Transmembrane</keyword>
<keyword evidence="1" id="KW-1133">Transmembrane helix</keyword>